<protein>
    <submittedName>
        <fullName evidence="4">Uncharacterized protein</fullName>
    </submittedName>
</protein>
<dbReference type="EMBL" id="NNAY01002747">
    <property type="protein sequence ID" value="OXU20633.1"/>
    <property type="molecule type" value="Genomic_DNA"/>
</dbReference>
<sequence>MGASYLVILLLISCRVNSNGDYGRDSAINYVTIEEALQRRIDAIKDKIDVERRERERRIQENNEKFDELQRRFAVEDVVEVKDADQDTRIERGREDNEVIQESKKVKDEAAGQQPIFLFQSEAQPSDKRRIIRRRRVARRFRGSPSRFVRRRRRRHSRSPRRRRRRRPRRNKSLTSAYAENFARTDYKNGPLSRFKRV</sequence>
<name>A0A232EQJ6_9HYME</name>
<feature type="chain" id="PRO_5012172517" evidence="3">
    <location>
        <begin position="19"/>
        <end position="198"/>
    </location>
</feature>
<evidence type="ECO:0000313" key="5">
    <source>
        <dbReference type="Proteomes" id="UP000215335"/>
    </source>
</evidence>
<evidence type="ECO:0000313" key="4">
    <source>
        <dbReference type="EMBL" id="OXU20633.1"/>
    </source>
</evidence>
<reference evidence="4 5" key="1">
    <citation type="journal article" date="2017" name="Curr. Biol.">
        <title>The Evolution of Venom by Co-option of Single-Copy Genes.</title>
        <authorList>
            <person name="Martinson E.O."/>
            <person name="Mrinalini"/>
            <person name="Kelkar Y.D."/>
            <person name="Chang C.H."/>
            <person name="Werren J.H."/>
        </authorList>
    </citation>
    <scope>NUCLEOTIDE SEQUENCE [LARGE SCALE GENOMIC DNA]</scope>
    <source>
        <strain evidence="4 5">Alberta</strain>
        <tissue evidence="4">Whole body</tissue>
    </source>
</reference>
<feature type="region of interest" description="Disordered" evidence="2">
    <location>
        <begin position="143"/>
        <end position="181"/>
    </location>
</feature>
<feature type="compositionally biased region" description="Basic residues" evidence="2">
    <location>
        <begin position="143"/>
        <end position="172"/>
    </location>
</feature>
<evidence type="ECO:0000256" key="1">
    <source>
        <dbReference type="SAM" id="Coils"/>
    </source>
</evidence>
<evidence type="ECO:0000256" key="2">
    <source>
        <dbReference type="SAM" id="MobiDB-lite"/>
    </source>
</evidence>
<keyword evidence="3" id="KW-0732">Signal</keyword>
<comment type="caution">
    <text evidence="4">The sequence shown here is derived from an EMBL/GenBank/DDBJ whole genome shotgun (WGS) entry which is preliminary data.</text>
</comment>
<gene>
    <name evidence="4" type="ORF">TSAR_011569</name>
</gene>
<accession>A0A232EQJ6</accession>
<keyword evidence="1" id="KW-0175">Coiled coil</keyword>
<dbReference type="Proteomes" id="UP000215335">
    <property type="component" value="Unassembled WGS sequence"/>
</dbReference>
<evidence type="ECO:0000256" key="3">
    <source>
        <dbReference type="SAM" id="SignalP"/>
    </source>
</evidence>
<dbReference type="AlphaFoldDB" id="A0A232EQJ6"/>
<feature type="signal peptide" evidence="3">
    <location>
        <begin position="1"/>
        <end position="18"/>
    </location>
</feature>
<proteinExistence type="predicted"/>
<organism evidence="4 5">
    <name type="scientific">Trichomalopsis sarcophagae</name>
    <dbReference type="NCBI Taxonomy" id="543379"/>
    <lineage>
        <taxon>Eukaryota</taxon>
        <taxon>Metazoa</taxon>
        <taxon>Ecdysozoa</taxon>
        <taxon>Arthropoda</taxon>
        <taxon>Hexapoda</taxon>
        <taxon>Insecta</taxon>
        <taxon>Pterygota</taxon>
        <taxon>Neoptera</taxon>
        <taxon>Endopterygota</taxon>
        <taxon>Hymenoptera</taxon>
        <taxon>Apocrita</taxon>
        <taxon>Proctotrupomorpha</taxon>
        <taxon>Chalcidoidea</taxon>
        <taxon>Pteromalidae</taxon>
        <taxon>Pteromalinae</taxon>
        <taxon>Trichomalopsis</taxon>
    </lineage>
</organism>
<keyword evidence="5" id="KW-1185">Reference proteome</keyword>
<feature type="coiled-coil region" evidence="1">
    <location>
        <begin position="34"/>
        <end position="72"/>
    </location>
</feature>